<comment type="caution">
    <text evidence="4">The sequence shown here is derived from an EMBL/GenBank/DDBJ whole genome shotgun (WGS) entry which is preliminary data.</text>
</comment>
<feature type="region of interest" description="Disordered" evidence="2">
    <location>
        <begin position="230"/>
        <end position="260"/>
    </location>
</feature>
<feature type="transmembrane region" description="Helical" evidence="3">
    <location>
        <begin position="396"/>
        <end position="413"/>
    </location>
</feature>
<feature type="compositionally biased region" description="Basic and acidic residues" evidence="2">
    <location>
        <begin position="250"/>
        <end position="260"/>
    </location>
</feature>
<protein>
    <submittedName>
        <fullName evidence="4">DUF3667 domain-containing protein</fullName>
    </submittedName>
</protein>
<keyword evidence="3" id="KW-0812">Transmembrane</keyword>
<evidence type="ECO:0000313" key="4">
    <source>
        <dbReference type="EMBL" id="MBR7800968.1"/>
    </source>
</evidence>
<gene>
    <name evidence="4" type="ORF">KDM90_13240</name>
</gene>
<organism evidence="4 5">
    <name type="scientific">Undibacterium fentianense</name>
    <dbReference type="NCBI Taxonomy" id="2828728"/>
    <lineage>
        <taxon>Bacteria</taxon>
        <taxon>Pseudomonadati</taxon>
        <taxon>Pseudomonadota</taxon>
        <taxon>Betaproteobacteria</taxon>
        <taxon>Burkholderiales</taxon>
        <taxon>Oxalobacteraceae</taxon>
        <taxon>Undibacterium</taxon>
    </lineage>
</organism>
<evidence type="ECO:0000313" key="5">
    <source>
        <dbReference type="Proteomes" id="UP000678545"/>
    </source>
</evidence>
<keyword evidence="3" id="KW-0472">Membrane</keyword>
<dbReference type="AlphaFoldDB" id="A0A941E747"/>
<feature type="transmembrane region" description="Helical" evidence="3">
    <location>
        <begin position="365"/>
        <end position="384"/>
    </location>
</feature>
<feature type="transmembrane region" description="Helical" evidence="3">
    <location>
        <begin position="457"/>
        <end position="477"/>
    </location>
</feature>
<name>A0A941E747_9BURK</name>
<evidence type="ECO:0000256" key="2">
    <source>
        <dbReference type="SAM" id="MobiDB-lite"/>
    </source>
</evidence>
<accession>A0A941E747</accession>
<dbReference type="Proteomes" id="UP000678545">
    <property type="component" value="Unassembled WGS sequence"/>
</dbReference>
<dbReference type="InterPro" id="IPR022134">
    <property type="entry name" value="DUF3667"/>
</dbReference>
<evidence type="ECO:0000256" key="3">
    <source>
        <dbReference type="SAM" id="Phobius"/>
    </source>
</evidence>
<reference evidence="4" key="1">
    <citation type="submission" date="2021-04" db="EMBL/GenBank/DDBJ databases">
        <title>novel species isolated from subtropical streams in China.</title>
        <authorList>
            <person name="Lu H."/>
        </authorList>
    </citation>
    <scope>NUCLEOTIDE SEQUENCE</scope>
    <source>
        <strain evidence="4">FT137W</strain>
    </source>
</reference>
<keyword evidence="3" id="KW-1133">Transmembrane helix</keyword>
<dbReference type="Pfam" id="PF12412">
    <property type="entry name" value="DUF3667"/>
    <property type="match status" value="1"/>
</dbReference>
<sequence>MGIELGSAGETLAAIVVSDEISKGQDHSHDFAGKNCGNCGTGLTGPYCHSCGQSAHIHRSLLHMVEELLHGVFHFDTKAWRTIPALIFKPGKLTKEYIQGKRTSYVSPLALFLFLIFLMFYVFSWTVNDSSKDFMMNTPETRAEIVKELDALKLKYEEQKKNDALAVDANKIDFDLRDDMLESFTEIRDLQEKLDQLDENPRTKDDWQAGLDNASRELATLEAALKEEKARLNKEKTSPPPSDESPSASTERHRDRTEEIKHSMHYAEMDVKYYTKKLAKAEKELAKAELKKAIKQAASAEDTKAAKELGVATKESASADTNRSPQDDASDSKVSELYSIPYIGKTIAHADQNRELTIYKMKKNAASLAFLLMPLSLPFLWLMFAFKRKVVMFDHAVFSLYSLSFMCILMATISILSKIGWGGVAAILFTFIPPIHMYKQLRYAYDLGRFATLWRTVALLFIASISLTLYAAIITYLSA</sequence>
<dbReference type="EMBL" id="JAGSPJ010000005">
    <property type="protein sequence ID" value="MBR7800968.1"/>
    <property type="molecule type" value="Genomic_DNA"/>
</dbReference>
<feature type="transmembrane region" description="Helical" evidence="3">
    <location>
        <begin position="105"/>
        <end position="127"/>
    </location>
</feature>
<evidence type="ECO:0000256" key="1">
    <source>
        <dbReference type="SAM" id="Coils"/>
    </source>
</evidence>
<feature type="compositionally biased region" description="Polar residues" evidence="2">
    <location>
        <begin position="315"/>
        <end position="324"/>
    </location>
</feature>
<feature type="region of interest" description="Disordered" evidence="2">
    <location>
        <begin position="309"/>
        <end position="332"/>
    </location>
</feature>
<dbReference type="RefSeq" id="WP_212676084.1">
    <property type="nucleotide sequence ID" value="NZ_JAGSPJ010000005.1"/>
</dbReference>
<proteinExistence type="predicted"/>
<keyword evidence="5" id="KW-1185">Reference proteome</keyword>
<feature type="coiled-coil region" evidence="1">
    <location>
        <begin position="271"/>
        <end position="303"/>
    </location>
</feature>
<keyword evidence="1" id="KW-0175">Coiled coil</keyword>